<evidence type="ECO:0000313" key="2">
    <source>
        <dbReference type="Proteomes" id="UP001141327"/>
    </source>
</evidence>
<keyword evidence="2" id="KW-1185">Reference proteome</keyword>
<name>A0ABQ8U419_9EUKA</name>
<dbReference type="Proteomes" id="UP001141327">
    <property type="component" value="Unassembled WGS sequence"/>
</dbReference>
<protein>
    <submittedName>
        <fullName evidence="1">Uncharacterized protein</fullName>
    </submittedName>
</protein>
<accession>A0ABQ8U419</accession>
<comment type="caution">
    <text evidence="1">The sequence shown here is derived from an EMBL/GenBank/DDBJ whole genome shotgun (WGS) entry which is preliminary data.</text>
</comment>
<proteinExistence type="predicted"/>
<dbReference type="EMBL" id="JAPMOS010000188">
    <property type="protein sequence ID" value="KAJ4454062.1"/>
    <property type="molecule type" value="Genomic_DNA"/>
</dbReference>
<evidence type="ECO:0000313" key="1">
    <source>
        <dbReference type="EMBL" id="KAJ4454062.1"/>
    </source>
</evidence>
<organism evidence="1 2">
    <name type="scientific">Paratrimastix pyriformis</name>
    <dbReference type="NCBI Taxonomy" id="342808"/>
    <lineage>
        <taxon>Eukaryota</taxon>
        <taxon>Metamonada</taxon>
        <taxon>Preaxostyla</taxon>
        <taxon>Paratrimastigidae</taxon>
        <taxon>Paratrimastix</taxon>
    </lineage>
</organism>
<sequence>MDLAFPTTDQVDEAAILSSLRTLASLSEPQRAAGFSQAVHAARPFFSISSGRPRLKAHWLEVLGSFFSVCEPDQDSMATFFSYFVGEAPNVFIALLSAGGSPPFEDLSPVQMTGTIPVHMLTHSLVPGAPDSPLPLDLITTVLFSCVKAFLERENAMNLCGQTPGMTLHQHLVHLVGEWAGLFDDRAASHIGQPGPLRAERQARTAGALRPFLPTILPSYCRHDNNATIHPPTSPPICTGRGLFDQSFRPFFHHIVDMRMTPQFTQFALTGALRPVLPTILFHHIGLFDQSFRLLLDGVAQTAVTCLTEPK</sequence>
<reference evidence="1" key="1">
    <citation type="journal article" date="2022" name="bioRxiv">
        <title>Genomics of Preaxostyla Flagellates Illuminates Evolutionary Transitions and the Path Towards Mitochondrial Loss.</title>
        <authorList>
            <person name="Novak L.V.F."/>
            <person name="Treitli S.C."/>
            <person name="Pyrih J."/>
            <person name="Halakuc P."/>
            <person name="Pipaliya S.V."/>
            <person name="Vacek V."/>
            <person name="Brzon O."/>
            <person name="Soukal P."/>
            <person name="Eme L."/>
            <person name="Dacks J.B."/>
            <person name="Karnkowska A."/>
            <person name="Elias M."/>
            <person name="Hampl V."/>
        </authorList>
    </citation>
    <scope>NUCLEOTIDE SEQUENCE</scope>
    <source>
        <strain evidence="1">RCP-MX</strain>
    </source>
</reference>
<gene>
    <name evidence="1" type="ORF">PAPYR_11306</name>
</gene>